<evidence type="ECO:0000256" key="7">
    <source>
        <dbReference type="ARBA" id="ARBA00023224"/>
    </source>
</evidence>
<dbReference type="CDD" id="cd00637">
    <property type="entry name" value="7tm_classA_rhodopsin-like"/>
    <property type="match status" value="1"/>
</dbReference>
<evidence type="ECO:0000256" key="4">
    <source>
        <dbReference type="ARBA" id="ARBA00023040"/>
    </source>
</evidence>
<dbReference type="InterPro" id="IPR017452">
    <property type="entry name" value="GPCR_Rhodpsn_7TM"/>
</dbReference>
<reference evidence="10" key="1">
    <citation type="journal article" date="2020" name="Nat. Ecol. Evol.">
        <title>Deeply conserved synteny resolves early events in vertebrate evolution.</title>
        <authorList>
            <person name="Simakov O."/>
            <person name="Marletaz F."/>
            <person name="Yue J.X."/>
            <person name="O'Connell B."/>
            <person name="Jenkins J."/>
            <person name="Brandt A."/>
            <person name="Calef R."/>
            <person name="Tung C.H."/>
            <person name="Huang T.K."/>
            <person name="Schmutz J."/>
            <person name="Satoh N."/>
            <person name="Yu J.K."/>
            <person name="Putnam N.H."/>
            <person name="Green R.E."/>
            <person name="Rokhsar D.S."/>
        </authorList>
    </citation>
    <scope>NUCLEOTIDE SEQUENCE [LARGE SCALE GENOMIC DNA]</scope>
    <source>
        <strain evidence="10">S238N-H82</strain>
    </source>
</reference>
<dbReference type="PROSITE" id="PS50262">
    <property type="entry name" value="G_PROTEIN_RECEP_F1_2"/>
    <property type="match status" value="1"/>
</dbReference>
<keyword evidence="7" id="KW-0807">Transducer</keyword>
<feature type="transmembrane region" description="Helical" evidence="8">
    <location>
        <begin position="366"/>
        <end position="384"/>
    </location>
</feature>
<protein>
    <submittedName>
        <fullName evidence="11">Substance-K receptor-like</fullName>
    </submittedName>
</protein>
<feature type="transmembrane region" description="Helical" evidence="8">
    <location>
        <begin position="415"/>
        <end position="435"/>
    </location>
</feature>
<dbReference type="RefSeq" id="XP_035684262.1">
    <property type="nucleotide sequence ID" value="XM_035828369.1"/>
</dbReference>
<keyword evidence="10" id="KW-1185">Reference proteome</keyword>
<proteinExistence type="predicted"/>
<feature type="transmembrane region" description="Helical" evidence="8">
    <location>
        <begin position="447"/>
        <end position="469"/>
    </location>
</feature>
<reference evidence="11" key="2">
    <citation type="submission" date="2025-08" db="UniProtKB">
        <authorList>
            <consortium name="RefSeq"/>
        </authorList>
    </citation>
    <scope>IDENTIFICATION</scope>
    <source>
        <strain evidence="11">S238N-H82</strain>
        <tissue evidence="11">Testes</tissue>
    </source>
</reference>
<feature type="transmembrane region" description="Helical" evidence="8">
    <location>
        <begin position="195"/>
        <end position="220"/>
    </location>
</feature>
<evidence type="ECO:0000256" key="8">
    <source>
        <dbReference type="SAM" id="Phobius"/>
    </source>
</evidence>
<organism evidence="10 11">
    <name type="scientific">Branchiostoma floridae</name>
    <name type="common">Florida lancelet</name>
    <name type="synonym">Amphioxus</name>
    <dbReference type="NCBI Taxonomy" id="7739"/>
    <lineage>
        <taxon>Eukaryota</taxon>
        <taxon>Metazoa</taxon>
        <taxon>Chordata</taxon>
        <taxon>Cephalochordata</taxon>
        <taxon>Leptocardii</taxon>
        <taxon>Amphioxiformes</taxon>
        <taxon>Branchiostomatidae</taxon>
        <taxon>Branchiostoma</taxon>
    </lineage>
</organism>
<keyword evidence="3 8" id="KW-1133">Transmembrane helix</keyword>
<keyword evidence="6" id="KW-0675">Receptor</keyword>
<dbReference type="Proteomes" id="UP000001554">
    <property type="component" value="Chromosome 8"/>
</dbReference>
<evidence type="ECO:0000313" key="11">
    <source>
        <dbReference type="RefSeq" id="XP_035684262.1"/>
    </source>
</evidence>
<dbReference type="GO" id="GO:0005886">
    <property type="term" value="C:plasma membrane"/>
    <property type="evidence" value="ECO:0000318"/>
    <property type="project" value="GO_Central"/>
</dbReference>
<dbReference type="PANTHER" id="PTHR24240">
    <property type="entry name" value="OPSIN"/>
    <property type="match status" value="1"/>
</dbReference>
<dbReference type="GO" id="GO:0071482">
    <property type="term" value="P:cellular response to light stimulus"/>
    <property type="evidence" value="ECO:0000318"/>
    <property type="project" value="GO_Central"/>
</dbReference>
<evidence type="ECO:0000256" key="5">
    <source>
        <dbReference type="ARBA" id="ARBA00023136"/>
    </source>
</evidence>
<comment type="subcellular location">
    <subcellularLocation>
        <location evidence="1">Membrane</location>
        <topology evidence="1">Multi-pass membrane protein</topology>
    </subcellularLocation>
</comment>
<keyword evidence="2 8" id="KW-0812">Transmembrane</keyword>
<dbReference type="GeneID" id="118421207"/>
<evidence type="ECO:0000256" key="1">
    <source>
        <dbReference type="ARBA" id="ARBA00004141"/>
    </source>
</evidence>
<dbReference type="InterPro" id="IPR050125">
    <property type="entry name" value="GPCR_opsins"/>
</dbReference>
<gene>
    <name evidence="11" type="primary">LOC118421207</name>
</gene>
<name>A0A9J7LK06_BRAFL</name>
<dbReference type="GO" id="GO:0007602">
    <property type="term" value="P:phototransduction"/>
    <property type="evidence" value="ECO:0000318"/>
    <property type="project" value="GO_Central"/>
</dbReference>
<feature type="transmembrane region" description="Helical" evidence="8">
    <location>
        <begin position="312"/>
        <end position="331"/>
    </location>
</feature>
<evidence type="ECO:0000256" key="6">
    <source>
        <dbReference type="ARBA" id="ARBA00023170"/>
    </source>
</evidence>
<keyword evidence="5 8" id="KW-0472">Membrane</keyword>
<feature type="domain" description="G-protein coupled receptors family 1 profile" evidence="9">
    <location>
        <begin position="211"/>
        <end position="465"/>
    </location>
</feature>
<dbReference type="InterPro" id="IPR000276">
    <property type="entry name" value="GPCR_Rhodpsn"/>
</dbReference>
<keyword evidence="4" id="KW-0297">G-protein coupled receptor</keyword>
<evidence type="ECO:0000256" key="2">
    <source>
        <dbReference type="ARBA" id="ARBA00022692"/>
    </source>
</evidence>
<dbReference type="GO" id="GO:0008020">
    <property type="term" value="F:G protein-coupled photoreceptor activity"/>
    <property type="evidence" value="ECO:0000318"/>
    <property type="project" value="GO_Central"/>
</dbReference>
<dbReference type="OrthoDB" id="10044919at2759"/>
<dbReference type="PRINTS" id="PR00237">
    <property type="entry name" value="GPCRRHODOPSN"/>
</dbReference>
<evidence type="ECO:0000259" key="9">
    <source>
        <dbReference type="PROSITE" id="PS50262"/>
    </source>
</evidence>
<feature type="transmembrane region" description="Helical" evidence="8">
    <location>
        <begin position="68"/>
        <end position="88"/>
    </location>
</feature>
<dbReference type="SUPFAM" id="SSF81321">
    <property type="entry name" value="Family A G protein-coupled receptor-like"/>
    <property type="match status" value="1"/>
</dbReference>
<accession>A0A9J7LK06</accession>
<evidence type="ECO:0000256" key="3">
    <source>
        <dbReference type="ARBA" id="ARBA00022989"/>
    </source>
</evidence>
<dbReference type="Gene3D" id="1.20.1070.10">
    <property type="entry name" value="Rhodopsin 7-helix transmembrane proteins"/>
    <property type="match status" value="1"/>
</dbReference>
<dbReference type="GO" id="GO:0007186">
    <property type="term" value="P:G protein-coupled receptor signaling pathway"/>
    <property type="evidence" value="ECO:0000318"/>
    <property type="project" value="GO_Central"/>
</dbReference>
<evidence type="ECO:0000313" key="10">
    <source>
        <dbReference type="Proteomes" id="UP000001554"/>
    </source>
</evidence>
<feature type="transmembrane region" description="Helical" evidence="8">
    <location>
        <begin position="232"/>
        <end position="252"/>
    </location>
</feature>
<dbReference type="FunFam" id="1.20.1070.10:FF:000313">
    <property type="entry name" value="Uncharacterized protein"/>
    <property type="match status" value="1"/>
</dbReference>
<dbReference type="KEGG" id="bfo:118421207"/>
<sequence>MFNNSSVLPSLPMASADIFDKQLQCVLGYMLNKTASYDQARQACSMYKDFTKHPIFFRIHLDTAKRDAGIAIVSSWLIVSLVVFTPSMGWNCLDMPSPNCSGYYNDSFVAVILGRALSLGTQTEHEVYSLCNTTRTNKTGANDERMFNDTGFFTDAGFAKDFFKDACLSNDTKTANSSLLTPPPEIDEVAPWEDLLFIVLLVISALVGTVGNAAVILAFCLYKKVRTTANTFILNTSFWDLVTSAVIIPLTISSMVTGLPNCGEACCAFIGFLNLKSVVQSMLSCALIAFNRYVHIVLSLATYKRFFGPVKAFFWVVGSWMVSTLVMVPAISEVYGSLGWDAYSAVCQLSSADTTSVLFYRDVLASVYWVVVLAVCLFYARIYLHVRKSTMAIGQHLGHSPQQVSLQAVKRTKHMFYIFFTFLTLTCPGIITMYIDFYGNSIHKAIFYPVIAVFYLNTAVNPIIYTWTLKEFQQGFKSMVRCRRQLVPSNPLIVQPTCTAPRTSQLPGVVSRFTLSSHVVPAEPTIPVVDI</sequence>
<dbReference type="Pfam" id="PF00001">
    <property type="entry name" value="7tm_1"/>
    <property type="match status" value="1"/>
</dbReference>
<dbReference type="AlphaFoldDB" id="A0A9J7LK06"/>